<dbReference type="OrthoDB" id="5874542at2"/>
<reference evidence="1 2" key="1">
    <citation type="journal article" date="2012" name="Science">
        <title>Ecological populations of bacteria act as socially cohesive units of antibiotic production and resistance.</title>
        <authorList>
            <person name="Cordero O.X."/>
            <person name="Wildschutte H."/>
            <person name="Kirkup B."/>
            <person name="Proehl S."/>
            <person name="Ngo L."/>
            <person name="Hussain F."/>
            <person name="Le Roux F."/>
            <person name="Mincer T."/>
            <person name="Polz M.F."/>
        </authorList>
    </citation>
    <scope>NUCLEOTIDE SEQUENCE [LARGE SCALE GENOMIC DNA]</scope>
    <source>
        <strain evidence="1 2">ZF-129</strain>
    </source>
</reference>
<protein>
    <recommendedName>
        <fullName evidence="3">Phage tail protein</fullName>
    </recommendedName>
</protein>
<comment type="caution">
    <text evidence="1">The sequence shown here is derived from an EMBL/GenBank/DDBJ whole genome shotgun (WGS) entry which is preliminary data.</text>
</comment>
<gene>
    <name evidence="1" type="ORF">A1QO_15460</name>
</gene>
<dbReference type="EMBL" id="AJYQ02000137">
    <property type="protein sequence ID" value="OEE30728.1"/>
    <property type="molecule type" value="Genomic_DNA"/>
</dbReference>
<dbReference type="InterPro" id="IPR009678">
    <property type="entry name" value="Phage_tail_completion_R"/>
</dbReference>
<proteinExistence type="predicted"/>
<dbReference type="Pfam" id="PF06891">
    <property type="entry name" value="P2_Phage_GpR"/>
    <property type="match status" value="1"/>
</dbReference>
<evidence type="ECO:0000313" key="1">
    <source>
        <dbReference type="EMBL" id="OEE30728.1"/>
    </source>
</evidence>
<organism evidence="1 2">
    <name type="scientific">Vibrio genomosp. F10 str. ZF-129</name>
    <dbReference type="NCBI Taxonomy" id="1187848"/>
    <lineage>
        <taxon>Bacteria</taxon>
        <taxon>Pseudomonadati</taxon>
        <taxon>Pseudomonadota</taxon>
        <taxon>Gammaproteobacteria</taxon>
        <taxon>Vibrionales</taxon>
        <taxon>Vibrionaceae</taxon>
        <taxon>Vibrio</taxon>
    </lineage>
</organism>
<dbReference type="AlphaFoldDB" id="A0A1E5B9Y5"/>
<name>A0A1E5B9Y5_9VIBR</name>
<sequence length="159" mass="18406">MKALQNLTDLFKTHIVDAKSFDSWAEDGAIFCTQGDEIDGFEVEYTAIIFVQNASLNPDNLFMHIVSWLNKYDQHRSEKGLAMPTFAVERLDQGRYDIKLKLDIREEYNLIEDEQGDWKQAGDLYRCDNQFEAAVDEDELGELVYFVGHENDLPCQNSR</sequence>
<evidence type="ECO:0008006" key="3">
    <source>
        <dbReference type="Google" id="ProtNLM"/>
    </source>
</evidence>
<evidence type="ECO:0000313" key="2">
    <source>
        <dbReference type="Proteomes" id="UP000094741"/>
    </source>
</evidence>
<dbReference type="Proteomes" id="UP000094741">
    <property type="component" value="Unassembled WGS sequence"/>
</dbReference>
<dbReference type="RefSeq" id="WP_017041884.1">
    <property type="nucleotide sequence ID" value="NZ_AJYQ02000137.1"/>
</dbReference>
<accession>A0A1E5B9Y5</accession>
<dbReference type="STRING" id="1187848.A1QO_15460"/>
<dbReference type="eggNOG" id="ENOG5031N4H">
    <property type="taxonomic scope" value="Bacteria"/>
</dbReference>